<name>A0ABR6WN65_9FIRM</name>
<accession>A0ABR6WN65</accession>
<keyword evidence="2" id="KW-0067">ATP-binding</keyword>
<dbReference type="SUPFAM" id="SSF55874">
    <property type="entry name" value="ATPase domain of HSP90 chaperone/DNA topoisomerase II/histidine kinase"/>
    <property type="match status" value="1"/>
</dbReference>
<dbReference type="Proteomes" id="UP000653358">
    <property type="component" value="Unassembled WGS sequence"/>
</dbReference>
<gene>
    <name evidence="2" type="ORF">GH807_12460</name>
</gene>
<comment type="caution">
    <text evidence="2">The sequence shown here is derived from an EMBL/GenBank/DDBJ whole genome shotgun (WGS) entry which is preliminary data.</text>
</comment>
<dbReference type="Pfam" id="PF13581">
    <property type="entry name" value="HATPase_c_2"/>
    <property type="match status" value="1"/>
</dbReference>
<dbReference type="EMBL" id="WJBB01000016">
    <property type="protein sequence ID" value="MBC3797857.1"/>
    <property type="molecule type" value="Genomic_DNA"/>
</dbReference>
<dbReference type="Gene3D" id="3.30.565.10">
    <property type="entry name" value="Histidine kinase-like ATPase, C-terminal domain"/>
    <property type="match status" value="1"/>
</dbReference>
<dbReference type="InterPro" id="IPR003594">
    <property type="entry name" value="HATPase_dom"/>
</dbReference>
<proteinExistence type="predicted"/>
<evidence type="ECO:0000313" key="3">
    <source>
        <dbReference type="Proteomes" id="UP000653358"/>
    </source>
</evidence>
<dbReference type="InterPro" id="IPR036890">
    <property type="entry name" value="HATPase_C_sf"/>
</dbReference>
<organism evidence="2 3">
    <name type="scientific">Acetobacterium tundrae</name>
    <dbReference type="NCBI Taxonomy" id="132932"/>
    <lineage>
        <taxon>Bacteria</taxon>
        <taxon>Bacillati</taxon>
        <taxon>Bacillota</taxon>
        <taxon>Clostridia</taxon>
        <taxon>Eubacteriales</taxon>
        <taxon>Eubacteriaceae</taxon>
        <taxon>Acetobacterium</taxon>
    </lineage>
</organism>
<keyword evidence="3" id="KW-1185">Reference proteome</keyword>
<dbReference type="CDD" id="cd16936">
    <property type="entry name" value="HATPase_RsbW-like"/>
    <property type="match status" value="1"/>
</dbReference>
<reference evidence="2 3" key="1">
    <citation type="journal article" date="2020" name="mSystems">
        <title>Defining Genomic and Predicted Metabolic Features of the Acetobacterium Genus.</title>
        <authorList>
            <person name="Ross D.E."/>
            <person name="Marshall C.W."/>
            <person name="Gulliver D."/>
            <person name="May H.D."/>
            <person name="Norman R.S."/>
        </authorList>
    </citation>
    <scope>NUCLEOTIDE SEQUENCE [LARGE SCALE GENOMIC DNA]</scope>
    <source>
        <strain evidence="2 3">DSM 9173</strain>
    </source>
</reference>
<evidence type="ECO:0000313" key="2">
    <source>
        <dbReference type="EMBL" id="MBC3797857.1"/>
    </source>
</evidence>
<dbReference type="GO" id="GO:0005524">
    <property type="term" value="F:ATP binding"/>
    <property type="evidence" value="ECO:0007669"/>
    <property type="project" value="UniProtKB-KW"/>
</dbReference>
<evidence type="ECO:0000259" key="1">
    <source>
        <dbReference type="Pfam" id="PF13581"/>
    </source>
</evidence>
<keyword evidence="2" id="KW-0547">Nucleotide-binding</keyword>
<feature type="domain" description="Histidine kinase/HSP90-like ATPase" evidence="1">
    <location>
        <begin position="29"/>
        <end position="153"/>
    </location>
</feature>
<sequence length="164" mass="18832">MIALKKVICYDIKKFIDLRADMKNKIILSADTTNLDALYQFIKDTLEKDFIKGAQISVLEMVCEEIFTNIANYAYQDNANDKNKGDVEIEIETSTNQIIFTFKDKGTPFDPLSVKEPDVNMTLDERDYGGLGLLMVKKSVDKIEYNYQNDENVFKLFKTITTVI</sequence>
<protein>
    <submittedName>
        <fullName evidence="2">ATP-binding protein</fullName>
    </submittedName>
</protein>